<dbReference type="AlphaFoldDB" id="A0A2A2GID1"/>
<keyword evidence="3" id="KW-1185">Reference proteome</keyword>
<evidence type="ECO:0000256" key="1">
    <source>
        <dbReference type="SAM" id="MobiDB-lite"/>
    </source>
</evidence>
<protein>
    <submittedName>
        <fullName evidence="2">Uncharacterized protein</fullName>
    </submittedName>
</protein>
<sequence length="94" mass="10218">MFPAASGRNIPALTRVGLSNPHAEAVMSTHPTILGEMVKQQALGEDEKTSLDVERDLGLPVDAAKDQDAADTSRPALLDDERQPGERRQRIQSE</sequence>
<name>A0A2A2GID1_9RHOB</name>
<feature type="compositionally biased region" description="Basic and acidic residues" evidence="1">
    <location>
        <begin position="45"/>
        <end position="68"/>
    </location>
</feature>
<feature type="compositionally biased region" description="Basic and acidic residues" evidence="1">
    <location>
        <begin position="77"/>
        <end position="94"/>
    </location>
</feature>
<comment type="caution">
    <text evidence="2">The sequence shown here is derived from an EMBL/GenBank/DDBJ whole genome shotgun (WGS) entry which is preliminary data.</text>
</comment>
<accession>A0A2A2GID1</accession>
<gene>
    <name evidence="2" type="ORF">CK240_12970</name>
</gene>
<dbReference type="EMBL" id="NSJZ01000012">
    <property type="protein sequence ID" value="PAU96625.1"/>
    <property type="molecule type" value="Genomic_DNA"/>
</dbReference>
<proteinExistence type="predicted"/>
<feature type="region of interest" description="Disordered" evidence="1">
    <location>
        <begin position="43"/>
        <end position="94"/>
    </location>
</feature>
<reference evidence="2 3" key="1">
    <citation type="submission" date="2017-09" db="EMBL/GenBank/DDBJ databases">
        <title>Paracoccus alkalisoli sp. nov., isolated from saline alkaline soil.</title>
        <authorList>
            <person name="Dong X."/>
            <person name="Zhang G."/>
        </authorList>
    </citation>
    <scope>NUCLEOTIDE SEQUENCE [LARGE SCALE GENOMIC DNA]</scope>
    <source>
        <strain evidence="2 3">WN007</strain>
    </source>
</reference>
<organism evidence="2 3">
    <name type="scientific">Paracoccus salipaludis</name>
    <dbReference type="NCBI Taxonomy" id="2032623"/>
    <lineage>
        <taxon>Bacteria</taxon>
        <taxon>Pseudomonadati</taxon>
        <taxon>Pseudomonadota</taxon>
        <taxon>Alphaproteobacteria</taxon>
        <taxon>Rhodobacterales</taxon>
        <taxon>Paracoccaceae</taxon>
        <taxon>Paracoccus</taxon>
    </lineage>
</organism>
<dbReference type="Proteomes" id="UP000218023">
    <property type="component" value="Unassembled WGS sequence"/>
</dbReference>
<evidence type="ECO:0000313" key="2">
    <source>
        <dbReference type="EMBL" id="PAU96625.1"/>
    </source>
</evidence>
<evidence type="ECO:0000313" key="3">
    <source>
        <dbReference type="Proteomes" id="UP000218023"/>
    </source>
</evidence>